<evidence type="ECO:0000256" key="14">
    <source>
        <dbReference type="ARBA" id="ARBA00049902"/>
    </source>
</evidence>
<evidence type="ECO:0000256" key="4">
    <source>
        <dbReference type="ARBA" id="ARBA00022645"/>
    </source>
</evidence>
<evidence type="ECO:0000259" key="18">
    <source>
        <dbReference type="Pfam" id="PF00912"/>
    </source>
</evidence>
<keyword evidence="16" id="KW-0472">Membrane</keyword>
<evidence type="ECO:0000256" key="8">
    <source>
        <dbReference type="ARBA" id="ARBA00022801"/>
    </source>
</evidence>
<keyword evidence="16" id="KW-0812">Transmembrane</keyword>
<dbReference type="GO" id="GO:0009002">
    <property type="term" value="F:serine-type D-Ala-D-Ala carboxypeptidase activity"/>
    <property type="evidence" value="ECO:0007669"/>
    <property type="project" value="UniProtKB-EC"/>
</dbReference>
<evidence type="ECO:0000256" key="5">
    <source>
        <dbReference type="ARBA" id="ARBA00022670"/>
    </source>
</evidence>
<protein>
    <submittedName>
        <fullName evidence="19">Penicillin binding protein</fullName>
    </submittedName>
</protein>
<feature type="region of interest" description="Disordered" evidence="15">
    <location>
        <begin position="672"/>
        <end position="725"/>
    </location>
</feature>
<dbReference type="Pfam" id="PF00912">
    <property type="entry name" value="Transgly"/>
    <property type="match status" value="1"/>
</dbReference>
<feature type="compositionally biased region" description="Gly residues" evidence="15">
    <location>
        <begin position="35"/>
        <end position="63"/>
    </location>
</feature>
<feature type="domain" description="Penicillin-binding protein transpeptidase" evidence="17">
    <location>
        <begin position="379"/>
        <end position="612"/>
    </location>
</feature>
<dbReference type="STRING" id="1110502.TMO_0008"/>
<feature type="transmembrane region" description="Helical" evidence="16">
    <location>
        <begin position="73"/>
        <end position="92"/>
    </location>
</feature>
<evidence type="ECO:0000256" key="2">
    <source>
        <dbReference type="ARBA" id="ARBA00007090"/>
    </source>
</evidence>
<dbReference type="InterPro" id="IPR001264">
    <property type="entry name" value="Glyco_trans_51"/>
</dbReference>
<dbReference type="Proteomes" id="UP000005258">
    <property type="component" value="Chromosome"/>
</dbReference>
<dbReference type="SUPFAM" id="SSF53955">
    <property type="entry name" value="Lysozyme-like"/>
    <property type="match status" value="1"/>
</dbReference>
<dbReference type="EMBL" id="CP003236">
    <property type="protein sequence ID" value="AFK51847.1"/>
    <property type="molecule type" value="Genomic_DNA"/>
</dbReference>
<evidence type="ECO:0000256" key="6">
    <source>
        <dbReference type="ARBA" id="ARBA00022676"/>
    </source>
</evidence>
<evidence type="ECO:0000256" key="11">
    <source>
        <dbReference type="ARBA" id="ARBA00023268"/>
    </source>
</evidence>
<evidence type="ECO:0000256" key="12">
    <source>
        <dbReference type="ARBA" id="ARBA00023316"/>
    </source>
</evidence>
<dbReference type="PATRIC" id="fig|1110502.3.peg.8"/>
<proteinExistence type="inferred from homology"/>
<dbReference type="GO" id="GO:0009252">
    <property type="term" value="P:peptidoglycan biosynthetic process"/>
    <property type="evidence" value="ECO:0007669"/>
    <property type="project" value="UniProtKB-UniPathway"/>
</dbReference>
<dbReference type="GO" id="GO:0071555">
    <property type="term" value="P:cell wall organization"/>
    <property type="evidence" value="ECO:0007669"/>
    <property type="project" value="UniProtKB-KW"/>
</dbReference>
<dbReference type="InterPro" id="IPR023346">
    <property type="entry name" value="Lysozyme-like_dom_sf"/>
</dbReference>
<dbReference type="GO" id="GO:0008955">
    <property type="term" value="F:peptidoglycan glycosyltransferase activity"/>
    <property type="evidence" value="ECO:0007669"/>
    <property type="project" value="UniProtKB-EC"/>
</dbReference>
<evidence type="ECO:0000256" key="15">
    <source>
        <dbReference type="SAM" id="MobiDB-lite"/>
    </source>
</evidence>
<evidence type="ECO:0000313" key="19">
    <source>
        <dbReference type="EMBL" id="AFK51847.1"/>
    </source>
</evidence>
<keyword evidence="20" id="KW-1185">Reference proteome</keyword>
<organism evidence="19 20">
    <name type="scientific">Tistrella mobilis (strain KA081020-065)</name>
    <dbReference type="NCBI Taxonomy" id="1110502"/>
    <lineage>
        <taxon>Bacteria</taxon>
        <taxon>Pseudomonadati</taxon>
        <taxon>Pseudomonadota</taxon>
        <taxon>Alphaproteobacteria</taxon>
        <taxon>Geminicoccales</taxon>
        <taxon>Geminicoccaceae</taxon>
        <taxon>Tistrella</taxon>
    </lineage>
</organism>
<dbReference type="InterPro" id="IPR012338">
    <property type="entry name" value="Beta-lactam/transpept-like"/>
</dbReference>
<dbReference type="Pfam" id="PF00905">
    <property type="entry name" value="Transpeptidase"/>
    <property type="match status" value="1"/>
</dbReference>
<comment type="catalytic activity">
    <reaction evidence="13">
        <text>Preferential cleavage: (Ac)2-L-Lys-D-Ala-|-D-Ala. Also transpeptidation of peptidyl-alanyl moieties that are N-acyl substituents of D-alanine.</text>
        <dbReference type="EC" id="3.4.16.4"/>
    </reaction>
</comment>
<dbReference type="KEGG" id="tmo:TMO_0008"/>
<comment type="similarity">
    <text evidence="2">In the C-terminal section; belongs to the transpeptidase family.</text>
</comment>
<sequence>MRRAAIPVRRDPVLSSAAETPAGDGPLLMAERRTSGGGARASGSGGGGGRRGAGRGGTGGGGSRPPRRWFRRAGIALGVVALIFAGYIAWVLRDLPSLDELNKPAAEPGITVLARDGTAIAVYGRLTGRQITVNDLPPALVEAVLSTEDRRFYDHPGIDIFGIGRAVYANLSAGRVVQGGSTITQQLAKMLFLTPERSFERKLREAVMALRLEAVYDKNEILARYLNRAYFGAGAYGIDAAARRYFDKPVEELDVGQSAMLAGLLQAPSAYAPTSAAERAERRMRAVVQNLVDVGYLTPEAAKEVRVPKLAPSARATVGATNRRWFADWVLDQLSAHLEPTTRDIVVRTSLDAELQSAAESAVSEVLAADGPKLKAGQGAFVAVAPDGGVLAMVGGRDYRASQFNRATQAWRQPGSTFKLFAFLAALEAGWEPNTLVLDAPVTVDGWSPANFEPDYAGEVPLVQAAVRSLNTATVRVAEEVGRDRVIATARRLGLSGDLPRVPSVTLGTGSENLLEMTAAYAALANQGRPVQPWAIEEVRAADGTVLYQRAAPEPAEPVLSAHTVQAINAMLVKAVETGTGRAAQLRGAVIAGKTGTTQDYRDAWFIGYTGAVAAGVWVGNDDDAPMRGVTGGRLPAKIWARAMSEGGGRMMLVPPPVLEINAPAPVVPPSDDPLSRLLRGLFGEESAAPARPGQPSAQQPARPAPSQPSRLSNPPAYPGERFDR</sequence>
<evidence type="ECO:0000259" key="17">
    <source>
        <dbReference type="Pfam" id="PF00905"/>
    </source>
</evidence>
<accession>I3TGF9</accession>
<dbReference type="InterPro" id="IPR001460">
    <property type="entry name" value="PCN-bd_Tpept"/>
</dbReference>
<evidence type="ECO:0000256" key="7">
    <source>
        <dbReference type="ARBA" id="ARBA00022679"/>
    </source>
</evidence>
<dbReference type="PANTHER" id="PTHR32282">
    <property type="entry name" value="BINDING PROTEIN TRANSPEPTIDASE, PUTATIVE-RELATED"/>
    <property type="match status" value="1"/>
</dbReference>
<feature type="domain" description="Glycosyl transferase family 51" evidence="18">
    <location>
        <begin position="125"/>
        <end position="291"/>
    </location>
</feature>
<evidence type="ECO:0000256" key="1">
    <source>
        <dbReference type="ARBA" id="ARBA00004752"/>
    </source>
</evidence>
<dbReference type="Gene3D" id="1.10.3810.10">
    <property type="entry name" value="Biosynthetic peptidoglycan transglycosylase-like"/>
    <property type="match status" value="1"/>
</dbReference>
<dbReference type="PANTHER" id="PTHR32282:SF33">
    <property type="entry name" value="PEPTIDOGLYCAN GLYCOSYLTRANSFERASE"/>
    <property type="match status" value="1"/>
</dbReference>
<keyword evidence="11" id="KW-0511">Multifunctional enzyme</keyword>
<evidence type="ECO:0000313" key="20">
    <source>
        <dbReference type="Proteomes" id="UP000005258"/>
    </source>
</evidence>
<dbReference type="InterPro" id="IPR036950">
    <property type="entry name" value="PBP_transglycosylase"/>
</dbReference>
<evidence type="ECO:0000256" key="16">
    <source>
        <dbReference type="SAM" id="Phobius"/>
    </source>
</evidence>
<dbReference type="GO" id="GO:0006508">
    <property type="term" value="P:proteolysis"/>
    <property type="evidence" value="ECO:0007669"/>
    <property type="project" value="UniProtKB-KW"/>
</dbReference>
<keyword evidence="16" id="KW-1133">Transmembrane helix</keyword>
<feature type="region of interest" description="Disordered" evidence="15">
    <location>
        <begin position="1"/>
        <end position="66"/>
    </location>
</feature>
<keyword evidence="8" id="KW-0378">Hydrolase</keyword>
<evidence type="ECO:0000256" key="3">
    <source>
        <dbReference type="ARBA" id="ARBA00007739"/>
    </source>
</evidence>
<dbReference type="AlphaFoldDB" id="I3TGF9"/>
<evidence type="ECO:0000256" key="9">
    <source>
        <dbReference type="ARBA" id="ARBA00022960"/>
    </source>
</evidence>
<dbReference type="UniPathway" id="UPA00219"/>
<keyword evidence="9" id="KW-0133">Cell shape</keyword>
<evidence type="ECO:0000256" key="13">
    <source>
        <dbReference type="ARBA" id="ARBA00034000"/>
    </source>
</evidence>
<comment type="catalytic activity">
    <reaction evidence="14">
        <text>[GlcNAc-(1-&gt;4)-Mur2Ac(oyl-L-Ala-gamma-D-Glu-L-Lys-D-Ala-D-Ala)](n)-di-trans,octa-cis-undecaprenyl diphosphate + beta-D-GlcNAc-(1-&gt;4)-Mur2Ac(oyl-L-Ala-gamma-D-Glu-L-Lys-D-Ala-D-Ala)-di-trans,octa-cis-undecaprenyl diphosphate = [GlcNAc-(1-&gt;4)-Mur2Ac(oyl-L-Ala-gamma-D-Glu-L-Lys-D-Ala-D-Ala)](n+1)-di-trans,octa-cis-undecaprenyl diphosphate + di-trans,octa-cis-undecaprenyl diphosphate + H(+)</text>
        <dbReference type="Rhea" id="RHEA:23708"/>
        <dbReference type="Rhea" id="RHEA-COMP:9602"/>
        <dbReference type="Rhea" id="RHEA-COMP:9603"/>
        <dbReference type="ChEBI" id="CHEBI:15378"/>
        <dbReference type="ChEBI" id="CHEBI:58405"/>
        <dbReference type="ChEBI" id="CHEBI:60033"/>
        <dbReference type="ChEBI" id="CHEBI:78435"/>
        <dbReference type="EC" id="2.4.99.28"/>
    </reaction>
</comment>
<keyword evidence="10" id="KW-0573">Peptidoglycan synthesis</keyword>
<reference evidence="19 20" key="1">
    <citation type="journal article" date="2012" name="J. Am. Chem. Soc.">
        <title>Bacterial biosynthesis and maturation of the didemnin anti-cancer agents.</title>
        <authorList>
            <person name="Xu Y."/>
            <person name="Kersten R.D."/>
            <person name="Nam S.J."/>
            <person name="Lu L."/>
            <person name="Al-Suwailem A.M."/>
            <person name="Zheng H."/>
            <person name="Fenical W."/>
            <person name="Dorrestein P.C."/>
            <person name="Moore B.S."/>
            <person name="Qian P.Y."/>
        </authorList>
    </citation>
    <scope>NUCLEOTIDE SEQUENCE [LARGE SCALE GENOMIC DNA]</scope>
    <source>
        <strain evidence="19 20">KA081020-065</strain>
    </source>
</reference>
<feature type="compositionally biased region" description="Low complexity" evidence="15">
    <location>
        <begin position="687"/>
        <end position="702"/>
    </location>
</feature>
<keyword evidence="12" id="KW-0961">Cell wall biogenesis/degradation</keyword>
<comment type="similarity">
    <text evidence="3">In the N-terminal section; belongs to the glycosyltransferase 51 family.</text>
</comment>
<keyword evidence="7" id="KW-0808">Transferase</keyword>
<dbReference type="GO" id="GO:0008658">
    <property type="term" value="F:penicillin binding"/>
    <property type="evidence" value="ECO:0007669"/>
    <property type="project" value="InterPro"/>
</dbReference>
<gene>
    <name evidence="19" type="primary">pbpG</name>
    <name evidence="19" type="ordered locus">TMO_0008</name>
</gene>
<name>I3TGF9_TISMK</name>
<dbReference type="GO" id="GO:0030288">
    <property type="term" value="C:outer membrane-bounded periplasmic space"/>
    <property type="evidence" value="ECO:0007669"/>
    <property type="project" value="TreeGrafter"/>
</dbReference>
<keyword evidence="4" id="KW-0121">Carboxypeptidase</keyword>
<dbReference type="InterPro" id="IPR050396">
    <property type="entry name" value="Glycosyltr_51/Transpeptidase"/>
</dbReference>
<dbReference type="NCBIfam" id="TIGR02074">
    <property type="entry name" value="PBP_1a_fam"/>
    <property type="match status" value="1"/>
</dbReference>
<dbReference type="eggNOG" id="COG0744">
    <property type="taxonomic scope" value="Bacteria"/>
</dbReference>
<comment type="pathway">
    <text evidence="1">Cell wall biogenesis; peptidoglycan biosynthesis.</text>
</comment>
<evidence type="ECO:0000256" key="10">
    <source>
        <dbReference type="ARBA" id="ARBA00022984"/>
    </source>
</evidence>
<dbReference type="GO" id="GO:0008360">
    <property type="term" value="P:regulation of cell shape"/>
    <property type="evidence" value="ECO:0007669"/>
    <property type="project" value="UniProtKB-KW"/>
</dbReference>
<keyword evidence="6" id="KW-0328">Glycosyltransferase</keyword>
<dbReference type="HOGENOM" id="CLU_006354_2_4_5"/>
<keyword evidence="5" id="KW-0645">Protease</keyword>
<dbReference type="Gene3D" id="3.40.710.10">
    <property type="entry name" value="DD-peptidase/beta-lactamase superfamily"/>
    <property type="match status" value="1"/>
</dbReference>
<dbReference type="SUPFAM" id="SSF56601">
    <property type="entry name" value="beta-lactamase/transpeptidase-like"/>
    <property type="match status" value="1"/>
</dbReference>
<dbReference type="FunFam" id="1.10.3810.10:FF:000001">
    <property type="entry name" value="Penicillin-binding protein 1A"/>
    <property type="match status" value="1"/>
</dbReference>